<dbReference type="EMBL" id="JACXAE010000048">
    <property type="protein sequence ID" value="MBD2772978.1"/>
    <property type="molecule type" value="Genomic_DNA"/>
</dbReference>
<keyword evidence="1 3" id="KW-0413">Isomerase</keyword>
<dbReference type="NCBIfam" id="TIGR00236">
    <property type="entry name" value="wecB"/>
    <property type="match status" value="1"/>
</dbReference>
<evidence type="ECO:0000259" key="2">
    <source>
        <dbReference type="Pfam" id="PF02350"/>
    </source>
</evidence>
<dbReference type="Pfam" id="PF02350">
    <property type="entry name" value="Epimerase_2"/>
    <property type="match status" value="1"/>
</dbReference>
<feature type="domain" description="UDP-N-acetylglucosamine 2-epimerase" evidence="2">
    <location>
        <begin position="25"/>
        <end position="350"/>
    </location>
</feature>
<proteinExistence type="inferred from homology"/>
<organism evidence="3 4">
    <name type="scientific">Iningainema tapete BLCC-T55</name>
    <dbReference type="NCBI Taxonomy" id="2748662"/>
    <lineage>
        <taxon>Bacteria</taxon>
        <taxon>Bacillati</taxon>
        <taxon>Cyanobacteriota</taxon>
        <taxon>Cyanophyceae</taxon>
        <taxon>Nostocales</taxon>
        <taxon>Scytonemataceae</taxon>
        <taxon>Iningainema tapete</taxon>
    </lineage>
</organism>
<accession>A0A8J6XSQ7</accession>
<dbReference type="GO" id="GO:0008761">
    <property type="term" value="F:UDP-N-acetylglucosamine 2-epimerase activity"/>
    <property type="evidence" value="ECO:0007669"/>
    <property type="project" value="UniProtKB-EC"/>
</dbReference>
<protein>
    <submittedName>
        <fullName evidence="3">UDP-N-acetylglucosamine 2-epimerase (Non-hydrolyzing)</fullName>
        <ecNumber evidence="3">5.1.3.14</ecNumber>
    </submittedName>
</protein>
<evidence type="ECO:0000256" key="1">
    <source>
        <dbReference type="RuleBase" id="RU003513"/>
    </source>
</evidence>
<name>A0A8J6XSQ7_9CYAN</name>
<sequence length="361" mass="40411">MNIVTILGARPQFIKASVVSSAFARAGINEIIIHTGQHFDSLMSDVFFQDLDLPQPHYHLNIHSLNHGAMTGRMMEKVEEILLQEKPDWVCVYGDTNSTLAGALVAAKLHIPLAHIEAGLRSYNRQMPEEVNRIVTDHLSQLLFAPTPVAVDCLQKEGILQGVHLVGDVMMDAILNYQILAQQKSDILAKYQLKKNEFYLATIHRPSNTDDRHRLSSILESFTQLDQTVVFPIHPRTQSQINKMDLNHYLATDSIVAIPPVSYLDMIVLESNSLSVITDSGGIQKEAYIFQRPCFTLRNETEWKETVEVGWNKLVQPNTLSEAVTNFTLPSQYPKLYGNGDAAKIITGILTSFCGGRSQNE</sequence>
<dbReference type="SUPFAM" id="SSF53756">
    <property type="entry name" value="UDP-Glycosyltransferase/glycogen phosphorylase"/>
    <property type="match status" value="1"/>
</dbReference>
<evidence type="ECO:0000313" key="4">
    <source>
        <dbReference type="Proteomes" id="UP000629098"/>
    </source>
</evidence>
<dbReference type="EC" id="5.1.3.14" evidence="3"/>
<dbReference type="RefSeq" id="WP_190828199.1">
    <property type="nucleotide sequence ID" value="NZ_CAWPPI010000048.1"/>
</dbReference>
<dbReference type="PANTHER" id="PTHR43174">
    <property type="entry name" value="UDP-N-ACETYLGLUCOSAMINE 2-EPIMERASE"/>
    <property type="match status" value="1"/>
</dbReference>
<dbReference type="Proteomes" id="UP000629098">
    <property type="component" value="Unassembled WGS sequence"/>
</dbReference>
<comment type="caution">
    <text evidence="3">The sequence shown here is derived from an EMBL/GenBank/DDBJ whole genome shotgun (WGS) entry which is preliminary data.</text>
</comment>
<dbReference type="PANTHER" id="PTHR43174:SF1">
    <property type="entry name" value="UDP-N-ACETYLGLUCOSAMINE 2-EPIMERASE"/>
    <property type="match status" value="1"/>
</dbReference>
<dbReference type="InterPro" id="IPR003331">
    <property type="entry name" value="UDP_GlcNAc_Epimerase_2_dom"/>
</dbReference>
<dbReference type="CDD" id="cd03786">
    <property type="entry name" value="GTB_UDP-GlcNAc_2-Epimerase"/>
    <property type="match status" value="1"/>
</dbReference>
<dbReference type="AlphaFoldDB" id="A0A8J6XSQ7"/>
<evidence type="ECO:0000313" key="3">
    <source>
        <dbReference type="EMBL" id="MBD2772978.1"/>
    </source>
</evidence>
<dbReference type="InterPro" id="IPR029767">
    <property type="entry name" value="WecB-like"/>
</dbReference>
<dbReference type="Gene3D" id="3.40.50.2000">
    <property type="entry name" value="Glycogen Phosphorylase B"/>
    <property type="match status" value="2"/>
</dbReference>
<gene>
    <name evidence="3" type="primary">wecB</name>
    <name evidence="3" type="ORF">ICL16_13060</name>
</gene>
<keyword evidence="4" id="KW-1185">Reference proteome</keyword>
<comment type="similarity">
    <text evidence="1">Belongs to the UDP-N-acetylglucosamine 2-epimerase family.</text>
</comment>
<reference evidence="3" key="1">
    <citation type="submission" date="2020-09" db="EMBL/GenBank/DDBJ databases">
        <title>Iningainema tapete sp. nov. (Scytonemataceae, Cyanobacteria) from greenhouses in central Florida (USA) produces two types of nodularin with biosynthetic potential for microcystin-LR and anabaenopeptins.</title>
        <authorList>
            <person name="Berthold D.E."/>
            <person name="Lefler F.W."/>
            <person name="Huang I.-S."/>
            <person name="Abdulla H."/>
            <person name="Zimba P.V."/>
            <person name="Laughinghouse H.D. IV."/>
        </authorList>
    </citation>
    <scope>NUCLEOTIDE SEQUENCE</scope>
    <source>
        <strain evidence="3">BLCCT55</strain>
    </source>
</reference>